<feature type="transmembrane region" description="Helical" evidence="7">
    <location>
        <begin position="66"/>
        <end position="86"/>
    </location>
</feature>
<name>X1J142_9ZZZZ</name>
<protein>
    <recommendedName>
        <fullName evidence="8">TRAP C4-dicarboxylate transport system permease DctM subunit domain-containing protein</fullName>
    </recommendedName>
</protein>
<sequence length="185" mass="19497">MPEWYWIFLILLTGLFAFLAIGMPVAFALGLIGVSAMVFLIGVDKALPLVAQIGYSYGTTYTLSPLPLFILLAELIIFMGLGGYLYDAMSKWLSWLPGGLAVSSTWACAGFGAMCGSGTTNTAVIGIIAVPEMIKRGYDKKLASATVVASGSIGILIPPSNCMIVYAMVTEQSIGHLFMAGIIPG</sequence>
<keyword evidence="3" id="KW-0997">Cell inner membrane</keyword>
<accession>X1J142</accession>
<evidence type="ECO:0000256" key="2">
    <source>
        <dbReference type="ARBA" id="ARBA00022475"/>
    </source>
</evidence>
<feature type="domain" description="TRAP C4-dicarboxylate transport system permease DctM subunit" evidence="8">
    <location>
        <begin position="13"/>
        <end position="185"/>
    </location>
</feature>
<evidence type="ECO:0000259" key="8">
    <source>
        <dbReference type="Pfam" id="PF06808"/>
    </source>
</evidence>
<evidence type="ECO:0000256" key="6">
    <source>
        <dbReference type="ARBA" id="ARBA00023136"/>
    </source>
</evidence>
<keyword evidence="6 7" id="KW-0472">Membrane</keyword>
<evidence type="ECO:0000256" key="7">
    <source>
        <dbReference type="SAM" id="Phobius"/>
    </source>
</evidence>
<dbReference type="PANTHER" id="PTHR33362">
    <property type="entry name" value="SIALIC ACID TRAP TRANSPORTER PERMEASE PROTEIN SIAT-RELATED"/>
    <property type="match status" value="1"/>
</dbReference>
<evidence type="ECO:0000256" key="1">
    <source>
        <dbReference type="ARBA" id="ARBA00004429"/>
    </source>
</evidence>
<evidence type="ECO:0000256" key="4">
    <source>
        <dbReference type="ARBA" id="ARBA00022692"/>
    </source>
</evidence>
<gene>
    <name evidence="9" type="ORF">S03H2_58421</name>
</gene>
<feature type="transmembrane region" description="Helical" evidence="7">
    <location>
        <begin position="142"/>
        <end position="169"/>
    </location>
</feature>
<keyword evidence="5 7" id="KW-1133">Transmembrane helix</keyword>
<feature type="transmembrane region" description="Helical" evidence="7">
    <location>
        <begin position="6"/>
        <end position="39"/>
    </location>
</feature>
<dbReference type="InterPro" id="IPR004681">
    <property type="entry name" value="TRAP_DctM"/>
</dbReference>
<dbReference type="PANTHER" id="PTHR33362:SF5">
    <property type="entry name" value="C4-DICARBOXYLATE TRAP TRANSPORTER LARGE PERMEASE PROTEIN DCTM"/>
    <property type="match status" value="1"/>
</dbReference>
<evidence type="ECO:0000313" key="9">
    <source>
        <dbReference type="EMBL" id="GAH88416.1"/>
    </source>
</evidence>
<dbReference type="GO" id="GO:0005886">
    <property type="term" value="C:plasma membrane"/>
    <property type="evidence" value="ECO:0007669"/>
    <property type="project" value="UniProtKB-SubCell"/>
</dbReference>
<comment type="subcellular location">
    <subcellularLocation>
        <location evidence="1">Cell inner membrane</location>
        <topology evidence="1">Multi-pass membrane protein</topology>
    </subcellularLocation>
</comment>
<keyword evidence="4 7" id="KW-0812">Transmembrane</keyword>
<evidence type="ECO:0000256" key="3">
    <source>
        <dbReference type="ARBA" id="ARBA00022519"/>
    </source>
</evidence>
<reference evidence="9" key="1">
    <citation type="journal article" date="2014" name="Front. Microbiol.">
        <title>High frequency of phylogenetically diverse reductive dehalogenase-homologous genes in deep subseafloor sedimentary metagenomes.</title>
        <authorList>
            <person name="Kawai M."/>
            <person name="Futagami T."/>
            <person name="Toyoda A."/>
            <person name="Takaki Y."/>
            <person name="Nishi S."/>
            <person name="Hori S."/>
            <person name="Arai W."/>
            <person name="Tsubouchi T."/>
            <person name="Morono Y."/>
            <person name="Uchiyama I."/>
            <person name="Ito T."/>
            <person name="Fujiyama A."/>
            <person name="Inagaki F."/>
            <person name="Takami H."/>
        </authorList>
    </citation>
    <scope>NUCLEOTIDE SEQUENCE</scope>
    <source>
        <strain evidence="9">Expedition CK06-06</strain>
    </source>
</reference>
<feature type="non-terminal residue" evidence="9">
    <location>
        <position position="185"/>
    </location>
</feature>
<dbReference type="EMBL" id="BARU01037498">
    <property type="protein sequence ID" value="GAH88416.1"/>
    <property type="molecule type" value="Genomic_DNA"/>
</dbReference>
<organism evidence="9">
    <name type="scientific">marine sediment metagenome</name>
    <dbReference type="NCBI Taxonomy" id="412755"/>
    <lineage>
        <taxon>unclassified sequences</taxon>
        <taxon>metagenomes</taxon>
        <taxon>ecological metagenomes</taxon>
    </lineage>
</organism>
<proteinExistence type="predicted"/>
<dbReference type="Pfam" id="PF06808">
    <property type="entry name" value="DctM"/>
    <property type="match status" value="1"/>
</dbReference>
<dbReference type="GO" id="GO:0022857">
    <property type="term" value="F:transmembrane transporter activity"/>
    <property type="evidence" value="ECO:0007669"/>
    <property type="project" value="TreeGrafter"/>
</dbReference>
<dbReference type="InterPro" id="IPR010656">
    <property type="entry name" value="DctM"/>
</dbReference>
<evidence type="ECO:0000256" key="5">
    <source>
        <dbReference type="ARBA" id="ARBA00022989"/>
    </source>
</evidence>
<comment type="caution">
    <text evidence="9">The sequence shown here is derived from an EMBL/GenBank/DDBJ whole genome shotgun (WGS) entry which is preliminary data.</text>
</comment>
<keyword evidence="2" id="KW-1003">Cell membrane</keyword>
<dbReference type="AlphaFoldDB" id="X1J142"/>